<keyword evidence="1" id="KW-1133">Transmembrane helix</keyword>
<comment type="caution">
    <text evidence="3">The sequence shown here is derived from an EMBL/GenBank/DDBJ whole genome shotgun (WGS) entry which is preliminary data.</text>
</comment>
<accession>A0A0F9EPZ6</accession>
<gene>
    <name evidence="3" type="ORF">LCGC14_2340260</name>
</gene>
<dbReference type="Pfam" id="PF12146">
    <property type="entry name" value="Hydrolase_4"/>
    <property type="match status" value="1"/>
</dbReference>
<dbReference type="PANTHER" id="PTHR12277:SF81">
    <property type="entry name" value="PROTEIN ABHD13"/>
    <property type="match status" value="1"/>
</dbReference>
<dbReference type="InterPro" id="IPR022742">
    <property type="entry name" value="Hydrolase_4"/>
</dbReference>
<keyword evidence="1" id="KW-0812">Transmembrane</keyword>
<dbReference type="Gene3D" id="3.40.50.1820">
    <property type="entry name" value="alpha/beta hydrolase"/>
    <property type="match status" value="1"/>
</dbReference>
<dbReference type="EMBL" id="LAZR01033841">
    <property type="protein sequence ID" value="KKL46970.1"/>
    <property type="molecule type" value="Genomic_DNA"/>
</dbReference>
<organism evidence="3">
    <name type="scientific">marine sediment metagenome</name>
    <dbReference type="NCBI Taxonomy" id="412755"/>
    <lineage>
        <taxon>unclassified sequences</taxon>
        <taxon>metagenomes</taxon>
        <taxon>ecological metagenomes</taxon>
    </lineage>
</organism>
<feature type="non-terminal residue" evidence="3">
    <location>
        <position position="225"/>
    </location>
</feature>
<dbReference type="AlphaFoldDB" id="A0A0F9EPZ6"/>
<dbReference type="InterPro" id="IPR029058">
    <property type="entry name" value="AB_hydrolase_fold"/>
</dbReference>
<name>A0A0F9EPZ6_9ZZZZ</name>
<protein>
    <recommendedName>
        <fullName evidence="2">Serine aminopeptidase S33 domain-containing protein</fullName>
    </recommendedName>
</protein>
<dbReference type="PANTHER" id="PTHR12277">
    <property type="entry name" value="ALPHA/BETA HYDROLASE DOMAIN-CONTAINING PROTEIN"/>
    <property type="match status" value="1"/>
</dbReference>
<dbReference type="SUPFAM" id="SSF53474">
    <property type="entry name" value="alpha/beta-Hydrolases"/>
    <property type="match status" value="1"/>
</dbReference>
<evidence type="ECO:0000259" key="2">
    <source>
        <dbReference type="Pfam" id="PF12146"/>
    </source>
</evidence>
<evidence type="ECO:0000313" key="3">
    <source>
        <dbReference type="EMBL" id="KKL46970.1"/>
    </source>
</evidence>
<feature type="transmembrane region" description="Helical" evidence="1">
    <location>
        <begin position="85"/>
        <end position="107"/>
    </location>
</feature>
<sequence length="225" mass="25146">MMIWWLPVEISASSVASWPVPLMNLRVIVGVLPEGLRPKPAAERWAGTLRWSSPCWRRRSVAVNMPHSSMAETADKKPRGMIRRFVFPVVRVAALSYLAVVALVWALQSRLVYMPEPDTGITPADLGVRYEDVRLRAGDGTKLSAWYVPARKPKGVILFCHGNGGNISHRMESIAIFCKLGYSVLIFDYRGYGKSEGKPTEAGTYDDARAAWDYLVGERKLPPEE</sequence>
<evidence type="ECO:0000256" key="1">
    <source>
        <dbReference type="SAM" id="Phobius"/>
    </source>
</evidence>
<feature type="domain" description="Serine aminopeptidase S33" evidence="2">
    <location>
        <begin position="152"/>
        <end position="208"/>
    </location>
</feature>
<proteinExistence type="predicted"/>
<reference evidence="3" key="1">
    <citation type="journal article" date="2015" name="Nature">
        <title>Complex archaea that bridge the gap between prokaryotes and eukaryotes.</title>
        <authorList>
            <person name="Spang A."/>
            <person name="Saw J.H."/>
            <person name="Jorgensen S.L."/>
            <person name="Zaremba-Niedzwiedzka K."/>
            <person name="Martijn J."/>
            <person name="Lind A.E."/>
            <person name="van Eijk R."/>
            <person name="Schleper C."/>
            <person name="Guy L."/>
            <person name="Ettema T.J."/>
        </authorList>
    </citation>
    <scope>NUCLEOTIDE SEQUENCE</scope>
</reference>
<keyword evidence="1" id="KW-0472">Membrane</keyword>